<dbReference type="Proteomes" id="UP000541610">
    <property type="component" value="Unassembled WGS sequence"/>
</dbReference>
<evidence type="ECO:0000256" key="1">
    <source>
        <dbReference type="SAM" id="MobiDB-lite"/>
    </source>
</evidence>
<comment type="caution">
    <text evidence="3">The sequence shown here is derived from an EMBL/GenBank/DDBJ whole genome shotgun (WGS) entry which is preliminary data.</text>
</comment>
<evidence type="ECO:0000259" key="2">
    <source>
        <dbReference type="PROSITE" id="PS50011"/>
    </source>
</evidence>
<dbReference type="Pfam" id="PF00069">
    <property type="entry name" value="Pkinase"/>
    <property type="match status" value="1"/>
</dbReference>
<feature type="compositionally biased region" description="Basic residues" evidence="1">
    <location>
        <begin position="303"/>
        <end position="325"/>
    </location>
</feature>
<dbReference type="InterPro" id="IPR008271">
    <property type="entry name" value="Ser/Thr_kinase_AS"/>
</dbReference>
<dbReference type="SUPFAM" id="SSF56112">
    <property type="entry name" value="Protein kinase-like (PK-like)"/>
    <property type="match status" value="1"/>
</dbReference>
<gene>
    <name evidence="3" type="ORF">FOZ60_016795</name>
</gene>
<dbReference type="GO" id="GO:0005524">
    <property type="term" value="F:ATP binding"/>
    <property type="evidence" value="ECO:0007669"/>
    <property type="project" value="InterPro"/>
</dbReference>
<reference evidence="3 4" key="1">
    <citation type="submission" date="2020-04" db="EMBL/GenBank/DDBJ databases">
        <title>Perkinsus olseni comparative genomics.</title>
        <authorList>
            <person name="Bogema D.R."/>
        </authorList>
    </citation>
    <scope>NUCLEOTIDE SEQUENCE [LARGE SCALE GENOMIC DNA]</scope>
    <source>
        <strain evidence="3">00978-12</strain>
    </source>
</reference>
<dbReference type="InterPro" id="IPR000719">
    <property type="entry name" value="Prot_kinase_dom"/>
</dbReference>
<dbReference type="EMBL" id="JABANP010000091">
    <property type="protein sequence ID" value="KAF4690822.1"/>
    <property type="molecule type" value="Genomic_DNA"/>
</dbReference>
<organism evidence="3 4">
    <name type="scientific">Perkinsus olseni</name>
    <name type="common">Perkinsus atlanticus</name>
    <dbReference type="NCBI Taxonomy" id="32597"/>
    <lineage>
        <taxon>Eukaryota</taxon>
        <taxon>Sar</taxon>
        <taxon>Alveolata</taxon>
        <taxon>Perkinsozoa</taxon>
        <taxon>Perkinsea</taxon>
        <taxon>Perkinsida</taxon>
        <taxon>Perkinsidae</taxon>
        <taxon>Perkinsus</taxon>
    </lineage>
</organism>
<dbReference type="GO" id="GO:0004672">
    <property type="term" value="F:protein kinase activity"/>
    <property type="evidence" value="ECO:0007669"/>
    <property type="project" value="InterPro"/>
</dbReference>
<dbReference type="PROSITE" id="PS00108">
    <property type="entry name" value="PROTEIN_KINASE_ST"/>
    <property type="match status" value="1"/>
</dbReference>
<sequence>MASLDKKGIIHLEDVCELTEEGEDILCAVVPKYNCSLEEAIQGIKGGFNGQRRSLVPPPSLLSIAISLLEAVAVLHSNGVVHRDIKSANVMLTEELRPVGKVMEECKDRAAFRMIDEAKARMSDKPVEPDKRLKCSDAYKKLLQCSSHADKENSNEGFLPSDSSKPLSDYFGNYVVAGGAHAGELQEIRRFYHVLEMTNPTTIKAAMYYSSLFDQSNEDKPPPLHLLLLAQKIYEPRTIDLVTIDEFDEDDPQLSDFDIDEYMKDEMTIMKAANWCCLVLPPSSEAEAHSLVGKNAVQGSCKRALKGKRKRRAEKQTQKRRRHAAAIRQHEGESDDEYTDD</sequence>
<dbReference type="InterPro" id="IPR011009">
    <property type="entry name" value="Kinase-like_dom_sf"/>
</dbReference>
<name>A0A7J6P408_PEROL</name>
<dbReference type="AlphaFoldDB" id="A0A7J6P408"/>
<dbReference type="OrthoDB" id="10565352at2759"/>
<evidence type="ECO:0000313" key="3">
    <source>
        <dbReference type="EMBL" id="KAF4690822.1"/>
    </source>
</evidence>
<feature type="region of interest" description="Disordered" evidence="1">
    <location>
        <begin position="302"/>
        <end position="341"/>
    </location>
</feature>
<evidence type="ECO:0000313" key="4">
    <source>
        <dbReference type="Proteomes" id="UP000541610"/>
    </source>
</evidence>
<protein>
    <recommendedName>
        <fullName evidence="2">Protein kinase domain-containing protein</fullName>
    </recommendedName>
</protein>
<proteinExistence type="predicted"/>
<feature type="domain" description="Protein kinase" evidence="2">
    <location>
        <begin position="1"/>
        <end position="234"/>
    </location>
</feature>
<dbReference type="PROSITE" id="PS50011">
    <property type="entry name" value="PROTEIN_KINASE_DOM"/>
    <property type="match status" value="1"/>
</dbReference>
<accession>A0A7J6P408</accession>
<dbReference type="Gene3D" id="1.10.510.10">
    <property type="entry name" value="Transferase(Phosphotransferase) domain 1"/>
    <property type="match status" value="1"/>
</dbReference>